<feature type="region of interest" description="Disordered" evidence="1">
    <location>
        <begin position="150"/>
        <end position="171"/>
    </location>
</feature>
<dbReference type="SUPFAM" id="SSF53850">
    <property type="entry name" value="Periplasmic binding protein-like II"/>
    <property type="match status" value="1"/>
</dbReference>
<sequence length="171" mass="17782">MLAAGAGHRTLTLGSGTYYAPGSLVVVIRTPGPGRVTDAAELRIGIDLDSDDHQRLTHAEFPEGAGRYVPTDFTSVPRAVLLGEIDAGIWHTVDSLIPLDAAGLTVAPLTRPDAVELARAISAAVLVATRDNIPGVLLSRAANEGRDLLAASPAAPRSDSHGGEDPLRLRV</sequence>
<comment type="caution">
    <text evidence="3">The sequence shown here is derived from an EMBL/GenBank/DDBJ whole genome shotgun (WGS) entry which is preliminary data.</text>
</comment>
<feature type="compositionally biased region" description="Basic and acidic residues" evidence="1">
    <location>
        <begin position="158"/>
        <end position="171"/>
    </location>
</feature>
<gene>
    <name evidence="3" type="ORF">ACEG43_35380</name>
</gene>
<evidence type="ECO:0000313" key="4">
    <source>
        <dbReference type="Proteomes" id="UP001571476"/>
    </source>
</evidence>
<evidence type="ECO:0000313" key="3">
    <source>
        <dbReference type="EMBL" id="MFA3841420.1"/>
    </source>
</evidence>
<evidence type="ECO:0000259" key="2">
    <source>
        <dbReference type="Pfam" id="PF14503"/>
    </source>
</evidence>
<organism evidence="3 4">
    <name type="scientific">Streptomyces aureus</name>
    <dbReference type="NCBI Taxonomy" id="193461"/>
    <lineage>
        <taxon>Bacteria</taxon>
        <taxon>Bacillati</taxon>
        <taxon>Actinomycetota</taxon>
        <taxon>Actinomycetes</taxon>
        <taxon>Kitasatosporales</taxon>
        <taxon>Streptomycetaceae</taxon>
        <taxon>Streptomyces</taxon>
    </lineage>
</organism>
<keyword evidence="4" id="KW-1185">Reference proteome</keyword>
<feature type="domain" description="Uncharacterised protein YhfZ C-terminal" evidence="2">
    <location>
        <begin position="11"/>
        <end position="132"/>
    </location>
</feature>
<dbReference type="Proteomes" id="UP001571476">
    <property type="component" value="Unassembled WGS sequence"/>
</dbReference>
<name>A0ABV4SSI3_9ACTN</name>
<accession>A0ABV4SSI3</accession>
<dbReference type="EMBL" id="JBGOSP010000024">
    <property type="protein sequence ID" value="MFA3841420.1"/>
    <property type="molecule type" value="Genomic_DNA"/>
</dbReference>
<evidence type="ECO:0000256" key="1">
    <source>
        <dbReference type="SAM" id="MobiDB-lite"/>
    </source>
</evidence>
<dbReference type="Pfam" id="PF14503">
    <property type="entry name" value="YhfZ_C"/>
    <property type="match status" value="1"/>
</dbReference>
<proteinExistence type="predicted"/>
<dbReference type="RefSeq" id="WP_372565646.1">
    <property type="nucleotide sequence ID" value="NZ_JBGOSP010000024.1"/>
</dbReference>
<reference evidence="3 4" key="1">
    <citation type="submission" date="2024-08" db="EMBL/GenBank/DDBJ databases">
        <title>Genome sequence of Streptomyces aureus CACIA-1.46HGO.</title>
        <authorList>
            <person name="Evangelista-Martinez Z."/>
        </authorList>
    </citation>
    <scope>NUCLEOTIDE SEQUENCE [LARGE SCALE GENOMIC DNA]</scope>
    <source>
        <strain evidence="3 4">CACIA-1.46HGO</strain>
    </source>
</reference>
<dbReference type="InterPro" id="IPR032791">
    <property type="entry name" value="YhfZ_C"/>
</dbReference>
<dbReference type="Gene3D" id="3.40.190.10">
    <property type="entry name" value="Periplasmic binding protein-like II"/>
    <property type="match status" value="1"/>
</dbReference>
<protein>
    <submittedName>
        <fullName evidence="3">YhfZ family protein</fullName>
    </submittedName>
</protein>